<gene>
    <name evidence="1" type="ORF">J6I44_07890</name>
</gene>
<name>A0ABT3PLE5_9BACT</name>
<evidence type="ECO:0000313" key="1">
    <source>
        <dbReference type="EMBL" id="MCW9706774.1"/>
    </source>
</evidence>
<dbReference type="Proteomes" id="UP001207918">
    <property type="component" value="Unassembled WGS sequence"/>
</dbReference>
<dbReference type="SUPFAM" id="SSF88713">
    <property type="entry name" value="Glycoside hydrolase/deacetylase"/>
    <property type="match status" value="1"/>
</dbReference>
<dbReference type="RefSeq" id="WP_265765507.1">
    <property type="nucleotide sequence ID" value="NZ_JAGGJA010000004.1"/>
</dbReference>
<dbReference type="InterPro" id="IPR011330">
    <property type="entry name" value="Glyco_hydro/deAcase_b/a-brl"/>
</dbReference>
<accession>A0ABT3PLE5</accession>
<keyword evidence="2" id="KW-1185">Reference proteome</keyword>
<evidence type="ECO:0008006" key="3">
    <source>
        <dbReference type="Google" id="ProtNLM"/>
    </source>
</evidence>
<dbReference type="Gene3D" id="3.20.20.370">
    <property type="entry name" value="Glycoside hydrolase/deacetylase"/>
    <property type="match status" value="1"/>
</dbReference>
<protein>
    <recommendedName>
        <fullName evidence="3">Polysaccharide (De)acetylase</fullName>
    </recommendedName>
</protein>
<proteinExistence type="predicted"/>
<reference evidence="1 2" key="1">
    <citation type="submission" date="2021-03" db="EMBL/GenBank/DDBJ databases">
        <title>Aliifodinibius sp. nov., a new bacterium isolated from saline soil.</title>
        <authorList>
            <person name="Galisteo C."/>
            <person name="De La Haba R."/>
            <person name="Sanchez-Porro C."/>
            <person name="Ventosa A."/>
        </authorList>
    </citation>
    <scope>NUCLEOTIDE SEQUENCE [LARGE SCALE GENOMIC DNA]</scope>
    <source>
        <strain evidence="1 2">1BSP15-2V2</strain>
    </source>
</reference>
<comment type="caution">
    <text evidence="1">The sequence shown here is derived from an EMBL/GenBank/DDBJ whole genome shotgun (WGS) entry which is preliminary data.</text>
</comment>
<organism evidence="1 2">
    <name type="scientific">Fodinibius salsisoli</name>
    <dbReference type="NCBI Taxonomy" id="2820877"/>
    <lineage>
        <taxon>Bacteria</taxon>
        <taxon>Pseudomonadati</taxon>
        <taxon>Balneolota</taxon>
        <taxon>Balneolia</taxon>
        <taxon>Balneolales</taxon>
        <taxon>Balneolaceae</taxon>
        <taxon>Fodinibius</taxon>
    </lineage>
</organism>
<dbReference type="EMBL" id="JAGGJA010000004">
    <property type="protein sequence ID" value="MCW9706774.1"/>
    <property type="molecule type" value="Genomic_DNA"/>
</dbReference>
<evidence type="ECO:0000313" key="2">
    <source>
        <dbReference type="Proteomes" id="UP001207918"/>
    </source>
</evidence>
<sequence length="381" mass="43906">MIGSAWKKSIKLNAKNLIGWRTKRKIVVFSVDDYGNVRLDSKEARDNLDANNIAVKSPFPGFDLYDALETGEDLEMLFEVLRSVQDKNGKKAVFSPFAVPCNPNFEKMSEGGYKEYIYELLPQTYSKLSAYYPTAYEGAWDLWKEGINQGLLIPQFHGREHFNLKVFEEKLEKKEGELLTILKNRSFSRVPAGTYETISISSAFGFWDFEEHTRLKRIIKDGLNVFEKVFGYRANHFMSPGGWEHPQLHKTLKECGIAYIDTPMIKREHQGMGKYKRTFNYTGKQNELGQTFMVRNVVFEPIHNSGVDWVSYTIQQIEAAFRWNRPAIISSHRVNFCGHIDEGNRDKGLEALQQLLNEIVSRWPEVEFMAANELGDLISSE</sequence>